<keyword evidence="2" id="KW-0963">Cytoplasm</keyword>
<dbReference type="PANTHER" id="PTHR33515">
    <property type="entry name" value="RIBOSOME-BINDING FACTOR A, CHLOROPLASTIC-RELATED"/>
    <property type="match status" value="1"/>
</dbReference>
<organism evidence="3 4">
    <name type="scientific">Sulfuriferula nivalis</name>
    <dbReference type="NCBI Taxonomy" id="2675298"/>
    <lineage>
        <taxon>Bacteria</taxon>
        <taxon>Pseudomonadati</taxon>
        <taxon>Pseudomonadota</taxon>
        <taxon>Betaproteobacteria</taxon>
        <taxon>Nitrosomonadales</taxon>
        <taxon>Sulfuricellaceae</taxon>
        <taxon>Sulfuriferula</taxon>
    </lineage>
</organism>
<evidence type="ECO:0000313" key="4">
    <source>
        <dbReference type="Proteomes" id="UP000463939"/>
    </source>
</evidence>
<dbReference type="InterPro" id="IPR020053">
    <property type="entry name" value="Ribosome-bd_factorA_CS"/>
</dbReference>
<dbReference type="InterPro" id="IPR000238">
    <property type="entry name" value="RbfA"/>
</dbReference>
<comment type="subunit">
    <text evidence="2">Monomer. Binds 30S ribosomal subunits, but not 50S ribosomal subunits or 70S ribosomes.</text>
</comment>
<evidence type="ECO:0000256" key="2">
    <source>
        <dbReference type="HAMAP-Rule" id="MF_00003"/>
    </source>
</evidence>
<dbReference type="SUPFAM" id="SSF89919">
    <property type="entry name" value="Ribosome-binding factor A, RbfA"/>
    <property type="match status" value="1"/>
</dbReference>
<accession>A0A809SIG8</accession>
<protein>
    <recommendedName>
        <fullName evidence="2">Ribosome-binding factor A</fullName>
    </recommendedName>
</protein>
<dbReference type="GO" id="GO:0030490">
    <property type="term" value="P:maturation of SSU-rRNA"/>
    <property type="evidence" value="ECO:0007669"/>
    <property type="project" value="UniProtKB-UniRule"/>
</dbReference>
<keyword evidence="4" id="KW-1185">Reference proteome</keyword>
<dbReference type="InterPro" id="IPR023799">
    <property type="entry name" value="RbfA_dom_sf"/>
</dbReference>
<proteinExistence type="inferred from homology"/>
<dbReference type="Pfam" id="PF02033">
    <property type="entry name" value="RBFA"/>
    <property type="match status" value="1"/>
</dbReference>
<dbReference type="NCBIfam" id="TIGR00082">
    <property type="entry name" value="rbfA"/>
    <property type="match status" value="1"/>
</dbReference>
<comment type="subcellular location">
    <subcellularLocation>
        <location evidence="2">Cytoplasm</location>
    </subcellularLocation>
</comment>
<name>A0A809SIG8_9PROT</name>
<dbReference type="RefSeq" id="WP_162085577.1">
    <property type="nucleotide sequence ID" value="NZ_AP021881.1"/>
</dbReference>
<dbReference type="Proteomes" id="UP000463939">
    <property type="component" value="Chromosome"/>
</dbReference>
<dbReference type="InterPro" id="IPR015946">
    <property type="entry name" value="KH_dom-like_a/b"/>
</dbReference>
<evidence type="ECO:0000313" key="3">
    <source>
        <dbReference type="EMBL" id="BBP01860.1"/>
    </source>
</evidence>
<dbReference type="HAMAP" id="MF_00003">
    <property type="entry name" value="RbfA"/>
    <property type="match status" value="1"/>
</dbReference>
<dbReference type="EMBL" id="AP021881">
    <property type="protein sequence ID" value="BBP01860.1"/>
    <property type="molecule type" value="Genomic_DNA"/>
</dbReference>
<dbReference type="KEGG" id="sniv:SFSGTM_25680"/>
<dbReference type="PROSITE" id="PS01319">
    <property type="entry name" value="RBFA"/>
    <property type="match status" value="1"/>
</dbReference>
<dbReference type="GO" id="GO:0005829">
    <property type="term" value="C:cytosol"/>
    <property type="evidence" value="ECO:0007669"/>
    <property type="project" value="TreeGrafter"/>
</dbReference>
<evidence type="ECO:0000256" key="1">
    <source>
        <dbReference type="ARBA" id="ARBA00022517"/>
    </source>
</evidence>
<dbReference type="AlphaFoldDB" id="A0A809SIG8"/>
<keyword evidence="1 2" id="KW-0690">Ribosome biogenesis</keyword>
<dbReference type="Gene3D" id="3.30.300.20">
    <property type="match status" value="1"/>
</dbReference>
<sequence>MAKDYPRSRRVAEQIQREMADILRKEIHDPRVGMVTITEVVVTHDLEHAKIYFTVFESEARGLEAAKALGHAAGFIRSQLGPRMRLRIVPQLTFVYDTSVARGAELSRIIDEAVAADSSRPADDE</sequence>
<comment type="similarity">
    <text evidence="2">Belongs to the RbfA family.</text>
</comment>
<dbReference type="GO" id="GO:0043024">
    <property type="term" value="F:ribosomal small subunit binding"/>
    <property type="evidence" value="ECO:0007669"/>
    <property type="project" value="TreeGrafter"/>
</dbReference>
<comment type="function">
    <text evidence="2">One of several proteins that assist in the late maturation steps of the functional core of the 30S ribosomal subunit. Associates with free 30S ribosomal subunits (but not with 30S subunits that are part of 70S ribosomes or polysomes). Required for efficient processing of 16S rRNA. May interact with the 5'-terminal helix region of 16S rRNA.</text>
</comment>
<reference evidence="4" key="1">
    <citation type="submission" date="2019-11" db="EMBL/GenBank/DDBJ databases">
        <title>Isolation and characterization of a novel species in the genus Sulfuriferula.</title>
        <authorList>
            <person name="Mochizuki J."/>
            <person name="Kojima H."/>
            <person name="Fukui M."/>
        </authorList>
    </citation>
    <scope>NUCLEOTIDE SEQUENCE [LARGE SCALE GENOMIC DNA]</scope>
    <source>
        <strain evidence="4">SGTM</strain>
    </source>
</reference>
<gene>
    <name evidence="2 3" type="primary">rbfA</name>
    <name evidence="3" type="ORF">SFSGTM_25680</name>
</gene>
<dbReference type="PANTHER" id="PTHR33515:SF1">
    <property type="entry name" value="RIBOSOME-BINDING FACTOR A, CHLOROPLASTIC-RELATED"/>
    <property type="match status" value="1"/>
</dbReference>